<proteinExistence type="predicted"/>
<dbReference type="GO" id="GO:0016791">
    <property type="term" value="F:phosphatase activity"/>
    <property type="evidence" value="ECO:0007669"/>
    <property type="project" value="TreeGrafter"/>
</dbReference>
<comment type="caution">
    <text evidence="1">The sequence shown here is derived from an EMBL/GenBank/DDBJ whole genome shotgun (WGS) entry which is preliminary data.</text>
</comment>
<dbReference type="InterPro" id="IPR013078">
    <property type="entry name" value="His_Pase_superF_clade-1"/>
</dbReference>
<dbReference type="EMBL" id="MPUH01001897">
    <property type="protein sequence ID" value="OMJ65897.1"/>
    <property type="molecule type" value="Genomic_DNA"/>
</dbReference>
<keyword evidence="2" id="KW-1185">Reference proteome</keyword>
<dbReference type="GO" id="GO:0005737">
    <property type="term" value="C:cytoplasm"/>
    <property type="evidence" value="ECO:0007669"/>
    <property type="project" value="TreeGrafter"/>
</dbReference>
<evidence type="ECO:0000313" key="2">
    <source>
        <dbReference type="Proteomes" id="UP000187209"/>
    </source>
</evidence>
<gene>
    <name evidence="1" type="ORF">SteCoe_37453</name>
</gene>
<dbReference type="CDD" id="cd07067">
    <property type="entry name" value="HP_PGM_like"/>
    <property type="match status" value="1"/>
</dbReference>
<dbReference type="Gene3D" id="3.40.50.1240">
    <property type="entry name" value="Phosphoglycerate mutase-like"/>
    <property type="match status" value="1"/>
</dbReference>
<dbReference type="SUPFAM" id="SSF53254">
    <property type="entry name" value="Phosphoglycerate mutase-like"/>
    <property type="match status" value="1"/>
</dbReference>
<sequence length="224" mass="26261">MGKLWLIRHAPTLINQVSEMLSQDIRFNTNVLLNPDYCDMEISLKGKQLALDSVCHIHSLQISKIYVSPLRRALQTCEILFKNHPDKPKIVVDHELHERVYSIQDISLYEGEPFKEFAHFDWSKVPKKFLTIEFVKHIIQEDISKLTYKQQRETIIGKMHELCPFSLEEGKNVRERGQKVLTRLANECEKKNIALVGHSAFFNKITGLQEKIPYCFPYLFRFSK</sequence>
<protein>
    <submittedName>
        <fullName evidence="1">Uncharacterized protein</fullName>
    </submittedName>
</protein>
<dbReference type="InterPro" id="IPR050275">
    <property type="entry name" value="PGM_Phosphatase"/>
</dbReference>
<accession>A0A1R2AMY9</accession>
<dbReference type="Pfam" id="PF00300">
    <property type="entry name" value="His_Phos_1"/>
    <property type="match status" value="1"/>
</dbReference>
<organism evidence="1 2">
    <name type="scientific">Stentor coeruleus</name>
    <dbReference type="NCBI Taxonomy" id="5963"/>
    <lineage>
        <taxon>Eukaryota</taxon>
        <taxon>Sar</taxon>
        <taxon>Alveolata</taxon>
        <taxon>Ciliophora</taxon>
        <taxon>Postciliodesmatophora</taxon>
        <taxon>Heterotrichea</taxon>
        <taxon>Heterotrichida</taxon>
        <taxon>Stentoridae</taxon>
        <taxon>Stentor</taxon>
    </lineage>
</organism>
<dbReference type="InterPro" id="IPR029033">
    <property type="entry name" value="His_PPase_superfam"/>
</dbReference>
<dbReference type="OrthoDB" id="284247at2759"/>
<evidence type="ECO:0000313" key="1">
    <source>
        <dbReference type="EMBL" id="OMJ65897.1"/>
    </source>
</evidence>
<dbReference type="Proteomes" id="UP000187209">
    <property type="component" value="Unassembled WGS sequence"/>
</dbReference>
<reference evidence="1 2" key="1">
    <citation type="submission" date="2016-11" db="EMBL/GenBank/DDBJ databases">
        <title>The macronuclear genome of Stentor coeruleus: a giant cell with tiny introns.</title>
        <authorList>
            <person name="Slabodnick M."/>
            <person name="Ruby J.G."/>
            <person name="Reiff S.B."/>
            <person name="Swart E.C."/>
            <person name="Gosai S."/>
            <person name="Prabakaran S."/>
            <person name="Witkowska E."/>
            <person name="Larue G.E."/>
            <person name="Fisher S."/>
            <person name="Freeman R.M."/>
            <person name="Gunawardena J."/>
            <person name="Chu W."/>
            <person name="Stover N.A."/>
            <person name="Gregory B.D."/>
            <person name="Nowacki M."/>
            <person name="Derisi J."/>
            <person name="Roy S.W."/>
            <person name="Marshall W.F."/>
            <person name="Sood P."/>
        </authorList>
    </citation>
    <scope>NUCLEOTIDE SEQUENCE [LARGE SCALE GENOMIC DNA]</scope>
    <source>
        <strain evidence="1">WM001</strain>
    </source>
</reference>
<dbReference type="PANTHER" id="PTHR48100:SF1">
    <property type="entry name" value="HISTIDINE PHOSPHATASE FAMILY PROTEIN-RELATED"/>
    <property type="match status" value="1"/>
</dbReference>
<dbReference type="AlphaFoldDB" id="A0A1R2AMY9"/>
<name>A0A1R2AMY9_9CILI</name>
<dbReference type="PANTHER" id="PTHR48100">
    <property type="entry name" value="BROAD-SPECIFICITY PHOSPHATASE YOR283W-RELATED"/>
    <property type="match status" value="1"/>
</dbReference>